<comment type="caution">
    <text evidence="10">The sequence shown here is derived from an EMBL/GenBank/DDBJ whole genome shotgun (WGS) entry which is preliminary data.</text>
</comment>
<comment type="function">
    <text evidence="4">Involved in chemotaxis. Part of a chemotaxis signal transduction system that modulates chemotaxis in response to various stimuli. Catalyzes the demethylation of specific methylglutamate residues introduced into the chemoreceptors (methyl-accepting chemotaxis proteins or MCP) by CheR. Also mediates the irreversible deamidation of specific glutamine residues to glutamic acid.</text>
</comment>
<keyword evidence="4 6" id="KW-0597">Phosphoprotein</keyword>
<dbReference type="EMBL" id="MDLC01000022">
    <property type="protein sequence ID" value="ODS23706.1"/>
    <property type="molecule type" value="Genomic_DNA"/>
</dbReference>
<evidence type="ECO:0000313" key="10">
    <source>
        <dbReference type="EMBL" id="ODS23706.1"/>
    </source>
</evidence>
<evidence type="ECO:0000256" key="7">
    <source>
        <dbReference type="SAM" id="MobiDB-lite"/>
    </source>
</evidence>
<comment type="catalytic activity">
    <reaction evidence="4">
        <text>L-glutaminyl-[protein] + H2O = L-glutamyl-[protein] + NH4(+)</text>
        <dbReference type="Rhea" id="RHEA:16441"/>
        <dbReference type="Rhea" id="RHEA-COMP:10207"/>
        <dbReference type="Rhea" id="RHEA-COMP:10208"/>
        <dbReference type="ChEBI" id="CHEBI:15377"/>
        <dbReference type="ChEBI" id="CHEBI:28938"/>
        <dbReference type="ChEBI" id="CHEBI:29973"/>
        <dbReference type="ChEBI" id="CHEBI:30011"/>
        <dbReference type="EC" id="3.5.1.44"/>
    </reaction>
</comment>
<feature type="active site" evidence="4 5">
    <location>
        <position position="216"/>
    </location>
</feature>
<dbReference type="SMART" id="SM00448">
    <property type="entry name" value="REC"/>
    <property type="match status" value="1"/>
</dbReference>
<dbReference type="Proteomes" id="UP000242502">
    <property type="component" value="Unassembled WGS sequence"/>
</dbReference>
<feature type="domain" description="Response regulatory" evidence="8">
    <location>
        <begin position="4"/>
        <end position="121"/>
    </location>
</feature>
<dbReference type="InterPro" id="IPR008248">
    <property type="entry name" value="CheB-like"/>
</dbReference>
<evidence type="ECO:0000256" key="5">
    <source>
        <dbReference type="PROSITE-ProRule" id="PRU00050"/>
    </source>
</evidence>
<evidence type="ECO:0000256" key="1">
    <source>
        <dbReference type="ARBA" id="ARBA00022500"/>
    </source>
</evidence>
<feature type="modified residue" description="4-aspartylphosphate" evidence="4 6">
    <location>
        <position position="55"/>
    </location>
</feature>
<evidence type="ECO:0000256" key="6">
    <source>
        <dbReference type="PROSITE-ProRule" id="PRU00169"/>
    </source>
</evidence>
<dbReference type="CDD" id="cd16432">
    <property type="entry name" value="CheB_Rec"/>
    <property type="match status" value="1"/>
</dbReference>
<dbReference type="EC" id="3.5.1.44" evidence="4"/>
<evidence type="ECO:0000259" key="9">
    <source>
        <dbReference type="PROSITE" id="PS50122"/>
    </source>
</evidence>
<feature type="domain" description="CheB-type methylesterase" evidence="9">
    <location>
        <begin position="176"/>
        <end position="365"/>
    </location>
</feature>
<dbReference type="PROSITE" id="PS50110">
    <property type="entry name" value="RESPONSE_REGULATORY"/>
    <property type="match status" value="1"/>
</dbReference>
<dbReference type="Pfam" id="PF00072">
    <property type="entry name" value="Response_reg"/>
    <property type="match status" value="1"/>
</dbReference>
<comment type="similarity">
    <text evidence="4">Belongs to the CheB family.</text>
</comment>
<dbReference type="Pfam" id="PF01339">
    <property type="entry name" value="CheB_methylest"/>
    <property type="match status" value="1"/>
</dbReference>
<protein>
    <recommendedName>
        <fullName evidence="4">Protein-glutamate methylesterase/protein-glutamine glutaminase</fullName>
        <ecNumber evidence="4">3.1.1.61</ecNumber>
        <ecNumber evidence="4">3.5.1.44</ecNumber>
    </recommendedName>
</protein>
<evidence type="ECO:0000313" key="11">
    <source>
        <dbReference type="Proteomes" id="UP000242502"/>
    </source>
</evidence>
<dbReference type="NCBIfam" id="NF001965">
    <property type="entry name" value="PRK00742.1"/>
    <property type="match status" value="1"/>
</dbReference>
<evidence type="ECO:0000256" key="4">
    <source>
        <dbReference type="HAMAP-Rule" id="MF_00099"/>
    </source>
</evidence>
<keyword evidence="2 4" id="KW-0378">Hydrolase</keyword>
<dbReference type="PANTHER" id="PTHR42872">
    <property type="entry name" value="PROTEIN-GLUTAMATE METHYLESTERASE/PROTEIN-GLUTAMINE GLUTAMINASE"/>
    <property type="match status" value="1"/>
</dbReference>
<dbReference type="InterPro" id="IPR011006">
    <property type="entry name" value="CheY-like_superfamily"/>
</dbReference>
<dbReference type="SUPFAM" id="SSF52738">
    <property type="entry name" value="Methylesterase CheB, C-terminal domain"/>
    <property type="match status" value="1"/>
</dbReference>
<dbReference type="AlphaFoldDB" id="A0A1D2QQ48"/>
<name>A0A1D2QQ48_9GAMM</name>
<evidence type="ECO:0000256" key="3">
    <source>
        <dbReference type="ARBA" id="ARBA00048267"/>
    </source>
</evidence>
<gene>
    <name evidence="4" type="primary">cheB</name>
    <name evidence="10" type="ORF">AB835_07350</name>
</gene>
<dbReference type="CDD" id="cd17541">
    <property type="entry name" value="REC_CheB-like"/>
    <property type="match status" value="1"/>
</dbReference>
<dbReference type="GO" id="GO:0000156">
    <property type="term" value="F:phosphorelay response regulator activity"/>
    <property type="evidence" value="ECO:0007669"/>
    <property type="project" value="InterPro"/>
</dbReference>
<comment type="PTM">
    <text evidence="4">Phosphorylated by CheA. Phosphorylation of the N-terminal regulatory domain activates the methylesterase activity.</text>
</comment>
<feature type="active site" evidence="4 5">
    <location>
        <position position="311"/>
    </location>
</feature>
<dbReference type="GO" id="GO:0050568">
    <property type="term" value="F:protein-glutamine glutaminase activity"/>
    <property type="evidence" value="ECO:0007669"/>
    <property type="project" value="UniProtKB-UniRule"/>
</dbReference>
<sequence length="365" mass="39167">MALNILVVDDSPFFQKLLAEMINEHPRLQVVGFANNGQEAIEQVKSLKPDLVTMDYEMPLMDGVTAVRLIMEENPLPILMLSSMTFPDAKITIDALQAGAADFITKNFSAISNKSEAITQHLHKTLLAIGENILQSKNALSVSSEQSPPKRNDLSGVSVSGNTSNIDRLGKDSLFESSGKPKIVAIGASTGGPAALISMLKEIPASFLLPIVIVQHMPKNFTLAFSERLNRQCNIEVKQASDGDKLLPGRALLAPGGKQLIINKKDATRVSVIDSDGEVNYKPCIDISFASLSNTYGATTLAIVLTGMGNDGCKGAKLLKAQRATVWTQDKDSCVVYGMPMAVDQARLSNASLTLSNMSTYLSAL</sequence>
<dbReference type="PIRSF" id="PIRSF000876">
    <property type="entry name" value="RR_chemtxs_CheB"/>
    <property type="match status" value="1"/>
</dbReference>
<accession>A0A1D2QQ48</accession>
<dbReference type="InterPro" id="IPR001789">
    <property type="entry name" value="Sig_transdc_resp-reg_receiver"/>
</dbReference>
<keyword evidence="4" id="KW-0963">Cytoplasm</keyword>
<keyword evidence="1 4" id="KW-0145">Chemotaxis</keyword>
<evidence type="ECO:0000259" key="8">
    <source>
        <dbReference type="PROSITE" id="PS50110"/>
    </source>
</evidence>
<proteinExistence type="inferred from homology"/>
<dbReference type="PANTHER" id="PTHR42872:SF3">
    <property type="entry name" value="PROTEIN-GLUTAMATE METHYLESTERASE_PROTEIN-GLUTAMINE GLUTAMINASE 1"/>
    <property type="match status" value="1"/>
</dbReference>
<dbReference type="GO" id="GO:0006935">
    <property type="term" value="P:chemotaxis"/>
    <property type="evidence" value="ECO:0007669"/>
    <property type="project" value="UniProtKB-UniRule"/>
</dbReference>
<dbReference type="InterPro" id="IPR035909">
    <property type="entry name" value="CheB_C"/>
</dbReference>
<dbReference type="GO" id="GO:0008984">
    <property type="term" value="F:protein-glutamate methylesterase activity"/>
    <property type="evidence" value="ECO:0007669"/>
    <property type="project" value="UniProtKB-UniRule"/>
</dbReference>
<dbReference type="STRING" id="62101.AB835_07350"/>
<reference evidence="10 11" key="1">
    <citation type="journal article" date="2016" name="Appl. Environ. Microbiol.">
        <title>Lack of Overt Genome Reduction in the Bryostatin-Producing Bryozoan Symbiont "Candidatus Endobugula sertula".</title>
        <authorList>
            <person name="Miller I.J."/>
            <person name="Vanee N."/>
            <person name="Fong S.S."/>
            <person name="Lim-Fong G.E."/>
            <person name="Kwan J.C."/>
        </authorList>
    </citation>
    <scope>NUCLEOTIDE SEQUENCE [LARGE SCALE GENOMIC DNA]</scope>
    <source>
        <strain evidence="10">AB1-4</strain>
    </source>
</reference>
<dbReference type="SUPFAM" id="SSF52172">
    <property type="entry name" value="CheY-like"/>
    <property type="match status" value="1"/>
</dbReference>
<dbReference type="GO" id="GO:0005737">
    <property type="term" value="C:cytoplasm"/>
    <property type="evidence" value="ECO:0007669"/>
    <property type="project" value="UniProtKB-SubCell"/>
</dbReference>
<dbReference type="PROSITE" id="PS50122">
    <property type="entry name" value="CHEB"/>
    <property type="match status" value="1"/>
</dbReference>
<organism evidence="10 11">
    <name type="scientific">Candidatus Endobugula sertula</name>
    <name type="common">Bugula neritina bacterial symbiont</name>
    <dbReference type="NCBI Taxonomy" id="62101"/>
    <lineage>
        <taxon>Bacteria</taxon>
        <taxon>Pseudomonadati</taxon>
        <taxon>Pseudomonadota</taxon>
        <taxon>Gammaproteobacteria</taxon>
        <taxon>Cellvibrionales</taxon>
        <taxon>Cellvibrionaceae</taxon>
        <taxon>Candidatus Endobugula</taxon>
    </lineage>
</organism>
<dbReference type="HAMAP" id="MF_00099">
    <property type="entry name" value="CheB_chemtxs"/>
    <property type="match status" value="1"/>
</dbReference>
<feature type="active site" evidence="4 5">
    <location>
        <position position="189"/>
    </location>
</feature>
<comment type="subcellular location">
    <subcellularLocation>
        <location evidence="4">Cytoplasm</location>
    </subcellularLocation>
</comment>
<dbReference type="Gene3D" id="3.40.50.180">
    <property type="entry name" value="Methylesterase CheB, C-terminal domain"/>
    <property type="match status" value="1"/>
</dbReference>
<evidence type="ECO:0000256" key="2">
    <source>
        <dbReference type="ARBA" id="ARBA00022801"/>
    </source>
</evidence>
<comment type="domain">
    <text evidence="4">Contains a C-terminal catalytic domain, and an N-terminal region which modulates catalytic activity.</text>
</comment>
<feature type="region of interest" description="Disordered" evidence="7">
    <location>
        <begin position="140"/>
        <end position="162"/>
    </location>
</feature>
<dbReference type="InterPro" id="IPR000673">
    <property type="entry name" value="Sig_transdc_resp-reg_Me-estase"/>
</dbReference>
<dbReference type="Gene3D" id="3.40.50.2300">
    <property type="match status" value="1"/>
</dbReference>
<comment type="catalytic activity">
    <reaction evidence="3 4">
        <text>[protein]-L-glutamate 5-O-methyl ester + H2O = L-glutamyl-[protein] + methanol + H(+)</text>
        <dbReference type="Rhea" id="RHEA:23236"/>
        <dbReference type="Rhea" id="RHEA-COMP:10208"/>
        <dbReference type="Rhea" id="RHEA-COMP:10311"/>
        <dbReference type="ChEBI" id="CHEBI:15377"/>
        <dbReference type="ChEBI" id="CHEBI:15378"/>
        <dbReference type="ChEBI" id="CHEBI:17790"/>
        <dbReference type="ChEBI" id="CHEBI:29973"/>
        <dbReference type="ChEBI" id="CHEBI:82795"/>
        <dbReference type="EC" id="3.1.1.61"/>
    </reaction>
</comment>
<dbReference type="EC" id="3.1.1.61" evidence="4"/>